<keyword evidence="3" id="KW-1185">Reference proteome</keyword>
<sequence length="150" mass="18106">MKIKINWGWAMVIAMAVFMTFILQYVYRTLTDDTLEHHLVSEDYYKDELYYQHEIDKMNNASKLKENLVVERGDEGMQVTFPSDMEQSKITGIVYFQRPSDDRIDFKKEIVLDKNTMLVVDDKLINGRWNVKVDWKYNDQEYMFKKNLFY</sequence>
<comment type="caution">
    <text evidence="2">The sequence shown here is derived from an EMBL/GenBank/DDBJ whole genome shotgun (WGS) entry which is preliminary data.</text>
</comment>
<dbReference type="EMBL" id="JAEHFJ010000001">
    <property type="protein sequence ID" value="MBJ2172929.1"/>
    <property type="molecule type" value="Genomic_DNA"/>
</dbReference>
<keyword evidence="1" id="KW-1133">Transmembrane helix</keyword>
<proteinExistence type="predicted"/>
<feature type="transmembrane region" description="Helical" evidence="1">
    <location>
        <begin position="7"/>
        <end position="27"/>
    </location>
</feature>
<evidence type="ECO:0000256" key="1">
    <source>
        <dbReference type="SAM" id="Phobius"/>
    </source>
</evidence>
<reference evidence="2 3" key="1">
    <citation type="submission" date="2020-12" db="EMBL/GenBank/DDBJ databases">
        <title>Aureibaculum luteum sp. nov. and Aureibaculum flavum sp. nov., novel members of the family Flavobacteriaceae isolated from Antarctic intertidal sediments.</title>
        <authorList>
            <person name="He X."/>
            <person name="Zhang X."/>
        </authorList>
    </citation>
    <scope>NUCLEOTIDE SEQUENCE [LARGE SCALE GENOMIC DNA]</scope>
    <source>
        <strain evidence="2 3">A20</strain>
    </source>
</reference>
<evidence type="ECO:0000313" key="3">
    <source>
        <dbReference type="Proteomes" id="UP000623301"/>
    </source>
</evidence>
<gene>
    <name evidence="2" type="ORF">JBL43_01685</name>
</gene>
<accession>A0ABS0WLW0</accession>
<keyword evidence="1" id="KW-0472">Membrane</keyword>
<dbReference type="Proteomes" id="UP000623301">
    <property type="component" value="Unassembled WGS sequence"/>
</dbReference>
<evidence type="ECO:0000313" key="2">
    <source>
        <dbReference type="EMBL" id="MBJ2172929.1"/>
    </source>
</evidence>
<dbReference type="Pfam" id="PF05751">
    <property type="entry name" value="FixH"/>
    <property type="match status" value="1"/>
</dbReference>
<protein>
    <submittedName>
        <fullName evidence="2">FixH family protein</fullName>
    </submittedName>
</protein>
<organism evidence="2 3">
    <name type="scientific">Aureibaculum flavum</name>
    <dbReference type="NCBI Taxonomy" id="2795986"/>
    <lineage>
        <taxon>Bacteria</taxon>
        <taxon>Pseudomonadati</taxon>
        <taxon>Bacteroidota</taxon>
        <taxon>Flavobacteriia</taxon>
        <taxon>Flavobacteriales</taxon>
        <taxon>Flavobacteriaceae</taxon>
        <taxon>Aureibaculum</taxon>
    </lineage>
</organism>
<dbReference type="InterPro" id="IPR008620">
    <property type="entry name" value="FixH"/>
</dbReference>
<dbReference type="RefSeq" id="WP_198839750.1">
    <property type="nucleotide sequence ID" value="NZ_JAEHFJ010000001.1"/>
</dbReference>
<name>A0ABS0WLW0_9FLAO</name>
<keyword evidence="1" id="KW-0812">Transmembrane</keyword>